<accession>A0AAE0ZNL1</accession>
<sequence>MTGWSRSAALGEFFDLAPPGMEGRTGQWRGGCVPDGDCEVVAATAGVEVKSFYKHTSIENETGAMTTTSKDRRVIGPFGNQQSIRLAERGSKRAPVPRNSKVVLCVELPGRSTDLGY</sequence>
<evidence type="ECO:0000313" key="1">
    <source>
        <dbReference type="EMBL" id="KAK3772525.1"/>
    </source>
</evidence>
<dbReference type="AlphaFoldDB" id="A0AAE0ZNL1"/>
<comment type="caution">
    <text evidence="1">The sequence shown here is derived from an EMBL/GenBank/DDBJ whole genome shotgun (WGS) entry which is preliminary data.</text>
</comment>
<keyword evidence="2" id="KW-1185">Reference proteome</keyword>
<dbReference type="EMBL" id="JAWDGP010003622">
    <property type="protein sequence ID" value="KAK3772525.1"/>
    <property type="molecule type" value="Genomic_DNA"/>
</dbReference>
<dbReference type="Proteomes" id="UP001283361">
    <property type="component" value="Unassembled WGS sequence"/>
</dbReference>
<reference evidence="1" key="1">
    <citation type="journal article" date="2023" name="G3 (Bethesda)">
        <title>A reference genome for the long-term kleptoplast-retaining sea slug Elysia crispata morphotype clarki.</title>
        <authorList>
            <person name="Eastman K.E."/>
            <person name="Pendleton A.L."/>
            <person name="Shaikh M.A."/>
            <person name="Suttiyut T."/>
            <person name="Ogas R."/>
            <person name="Tomko P."/>
            <person name="Gavelis G."/>
            <person name="Widhalm J.R."/>
            <person name="Wisecaver J.H."/>
        </authorList>
    </citation>
    <scope>NUCLEOTIDE SEQUENCE</scope>
    <source>
        <strain evidence="1">ECLA1</strain>
    </source>
</reference>
<organism evidence="1 2">
    <name type="scientific">Elysia crispata</name>
    <name type="common">lettuce slug</name>
    <dbReference type="NCBI Taxonomy" id="231223"/>
    <lineage>
        <taxon>Eukaryota</taxon>
        <taxon>Metazoa</taxon>
        <taxon>Spiralia</taxon>
        <taxon>Lophotrochozoa</taxon>
        <taxon>Mollusca</taxon>
        <taxon>Gastropoda</taxon>
        <taxon>Heterobranchia</taxon>
        <taxon>Euthyneura</taxon>
        <taxon>Panpulmonata</taxon>
        <taxon>Sacoglossa</taxon>
        <taxon>Placobranchoidea</taxon>
        <taxon>Plakobranchidae</taxon>
        <taxon>Elysia</taxon>
    </lineage>
</organism>
<name>A0AAE0ZNL1_9GAST</name>
<gene>
    <name evidence="1" type="ORF">RRG08_043740</name>
</gene>
<evidence type="ECO:0000313" key="2">
    <source>
        <dbReference type="Proteomes" id="UP001283361"/>
    </source>
</evidence>
<proteinExistence type="predicted"/>
<protein>
    <submittedName>
        <fullName evidence="1">Uncharacterized protein</fullName>
    </submittedName>
</protein>